<reference evidence="4 5" key="1">
    <citation type="submission" date="2016-10" db="EMBL/GenBank/DDBJ databases">
        <authorList>
            <person name="de Groot N.N."/>
        </authorList>
    </citation>
    <scope>NUCLEOTIDE SEQUENCE [LARGE SCALE GENOMIC DNA]</scope>
    <source>
        <strain evidence="4 5">BH539</strain>
    </source>
</reference>
<keyword evidence="5" id="KW-1185">Reference proteome</keyword>
<dbReference type="PANTHER" id="PTHR43877">
    <property type="entry name" value="AMINOALKYLPHOSPHONATE N-ACETYLTRANSFERASE-RELATED-RELATED"/>
    <property type="match status" value="1"/>
</dbReference>
<dbReference type="AlphaFoldDB" id="A0A1G7MR97"/>
<dbReference type="RefSeq" id="WP_092521852.1">
    <property type="nucleotide sequence ID" value="NZ_FNCI01000001.1"/>
</dbReference>
<dbReference type="InterPro" id="IPR050832">
    <property type="entry name" value="Bact_Acetyltransf"/>
</dbReference>
<dbReference type="EMBL" id="FNCI01000001">
    <property type="protein sequence ID" value="SDF64244.1"/>
    <property type="molecule type" value="Genomic_DNA"/>
</dbReference>
<dbReference type="Proteomes" id="UP000198641">
    <property type="component" value="Unassembled WGS sequence"/>
</dbReference>
<dbReference type="InterPro" id="IPR000182">
    <property type="entry name" value="GNAT_dom"/>
</dbReference>
<keyword evidence="1" id="KW-0808">Transferase</keyword>
<evidence type="ECO:0000256" key="1">
    <source>
        <dbReference type="ARBA" id="ARBA00022679"/>
    </source>
</evidence>
<dbReference type="CDD" id="cd04301">
    <property type="entry name" value="NAT_SF"/>
    <property type="match status" value="1"/>
</dbReference>
<dbReference type="Pfam" id="PF00583">
    <property type="entry name" value="Acetyltransf_1"/>
    <property type="match status" value="1"/>
</dbReference>
<dbReference type="InterPro" id="IPR016181">
    <property type="entry name" value="Acyl_CoA_acyltransferase"/>
</dbReference>
<dbReference type="Gene3D" id="3.40.630.30">
    <property type="match status" value="1"/>
</dbReference>
<keyword evidence="4" id="KW-0687">Ribonucleoprotein</keyword>
<proteinExistence type="predicted"/>
<dbReference type="GO" id="GO:0016747">
    <property type="term" value="F:acyltransferase activity, transferring groups other than amino-acyl groups"/>
    <property type="evidence" value="ECO:0007669"/>
    <property type="project" value="InterPro"/>
</dbReference>
<evidence type="ECO:0000313" key="4">
    <source>
        <dbReference type="EMBL" id="SDF64244.1"/>
    </source>
</evidence>
<dbReference type="GO" id="GO:0005840">
    <property type="term" value="C:ribosome"/>
    <property type="evidence" value="ECO:0007669"/>
    <property type="project" value="UniProtKB-KW"/>
</dbReference>
<evidence type="ECO:0000313" key="5">
    <source>
        <dbReference type="Proteomes" id="UP000198641"/>
    </source>
</evidence>
<protein>
    <submittedName>
        <fullName evidence="4">Ribosomal protein S18 acetylase RimI</fullName>
    </submittedName>
</protein>
<dbReference type="SUPFAM" id="SSF55729">
    <property type="entry name" value="Acyl-CoA N-acyltransferases (Nat)"/>
    <property type="match status" value="1"/>
</dbReference>
<evidence type="ECO:0000256" key="2">
    <source>
        <dbReference type="ARBA" id="ARBA00023315"/>
    </source>
</evidence>
<name>A0A1G7MR97_9GAMM</name>
<dbReference type="PANTHER" id="PTHR43877:SF2">
    <property type="entry name" value="AMINOALKYLPHOSPHONATE N-ACETYLTRANSFERASE-RELATED"/>
    <property type="match status" value="1"/>
</dbReference>
<sequence length="153" mass="16535">MPVRPATQDDLAALGELLDGYRRFYGQAADLAAATDFASHRLALGDSHLLVEAGPDGTLRGFVQLYPTLSTVQLAPCWILGDLFVAPEARRQGVAKALMNAARDLAESHGIAQLRLETQVENHSAKTLYASMGWRRDDAFGHYSLSLPAGTAR</sequence>
<accession>A0A1G7MR97</accession>
<dbReference type="STRING" id="284577.SAMN05216571_10120"/>
<feature type="domain" description="N-acetyltransferase" evidence="3">
    <location>
        <begin position="1"/>
        <end position="150"/>
    </location>
</feature>
<dbReference type="PROSITE" id="PS51186">
    <property type="entry name" value="GNAT"/>
    <property type="match status" value="1"/>
</dbReference>
<dbReference type="OrthoDB" id="9792929at2"/>
<organism evidence="4 5">
    <name type="scientific">Onishia taeanensis</name>
    <dbReference type="NCBI Taxonomy" id="284577"/>
    <lineage>
        <taxon>Bacteria</taxon>
        <taxon>Pseudomonadati</taxon>
        <taxon>Pseudomonadota</taxon>
        <taxon>Gammaproteobacteria</taxon>
        <taxon>Oceanospirillales</taxon>
        <taxon>Halomonadaceae</taxon>
        <taxon>Onishia</taxon>
    </lineage>
</organism>
<evidence type="ECO:0000259" key="3">
    <source>
        <dbReference type="PROSITE" id="PS51186"/>
    </source>
</evidence>
<gene>
    <name evidence="4" type="ORF">SAMN05216571_10120</name>
</gene>
<keyword evidence="4" id="KW-0689">Ribosomal protein</keyword>
<keyword evidence="2" id="KW-0012">Acyltransferase</keyword>